<accession>A0ACC0WNC3</accession>
<dbReference type="EMBL" id="CM047589">
    <property type="protein sequence ID" value="KAI9919887.1"/>
    <property type="molecule type" value="Genomic_DNA"/>
</dbReference>
<evidence type="ECO:0000313" key="1">
    <source>
        <dbReference type="EMBL" id="KAI9919887.1"/>
    </source>
</evidence>
<organism evidence="1 2">
    <name type="scientific">Peronosclerospora sorghi</name>
    <dbReference type="NCBI Taxonomy" id="230839"/>
    <lineage>
        <taxon>Eukaryota</taxon>
        <taxon>Sar</taxon>
        <taxon>Stramenopiles</taxon>
        <taxon>Oomycota</taxon>
        <taxon>Peronosporomycetes</taxon>
        <taxon>Peronosporales</taxon>
        <taxon>Peronosporaceae</taxon>
        <taxon>Peronosclerospora</taxon>
    </lineage>
</organism>
<evidence type="ECO:0000313" key="2">
    <source>
        <dbReference type="Proteomes" id="UP001163321"/>
    </source>
</evidence>
<protein>
    <submittedName>
        <fullName evidence="1">Uncharacterized protein</fullName>
    </submittedName>
</protein>
<reference evidence="1 2" key="1">
    <citation type="journal article" date="2022" name="bioRxiv">
        <title>The genome of the oomycete Peronosclerospora sorghi, a cosmopolitan pathogen of maize and sorghum, is inflated with dispersed pseudogenes.</title>
        <authorList>
            <person name="Fletcher K."/>
            <person name="Martin F."/>
            <person name="Isakeit T."/>
            <person name="Cavanaugh K."/>
            <person name="Magill C."/>
            <person name="Michelmore R."/>
        </authorList>
    </citation>
    <scope>NUCLEOTIDE SEQUENCE [LARGE SCALE GENOMIC DNA]</scope>
    <source>
        <strain evidence="1">P6</strain>
    </source>
</reference>
<name>A0ACC0WNC3_9STRA</name>
<gene>
    <name evidence="1" type="ORF">PsorP6_015936</name>
</gene>
<keyword evidence="2" id="KW-1185">Reference proteome</keyword>
<comment type="caution">
    <text evidence="1">The sequence shown here is derived from an EMBL/GenBank/DDBJ whole genome shotgun (WGS) entry which is preliminary data.</text>
</comment>
<dbReference type="Proteomes" id="UP001163321">
    <property type="component" value="Chromosome 10"/>
</dbReference>
<sequence>MTAPRARILGALALCLLVPSFLALDRVWLVHLHPRLHPRAFSLPSRLSRAARRQRVYETCATVVQDAQRSVARVITAHARDESVEIQPLWLQNTLVVRSNDERPALTRWFEHELRHVPGVVDVEQDTHVLTLLDAQGAAQEDDTKDARIESNVQLLHAPALWATGARGRGVVVASIDSGVRYTHEALRDTFRGTMDDGRVNFDYAFWFPPGTDMSKETPETADPVGHGTHTMGTAVGGHGIGIAPDATWITARAFDLWGAANKSNFLFAAQWVVCPTKMNGKDADCSRGADVVTNSFGVDRSTPAYPQWTWMSKVIDAWRAAGVYPVFASGNTNGFLCGSVYYPGSQEDTIAVGALIGGFSLWGASGKGPSLEEARGFDHRPRRARSKYIIKPDFVAPGVGIRSALSVQDSAYTRLTGTSMATPHVAGALALVLGLTHTHAPAYATIVQSLTSTTTRSLHKPFLVPSACGNTTYADYPNNLYGWGLVNVCAAAKYLGFPCHEASRMQEEEAETLLLSLAEVVAIE</sequence>
<proteinExistence type="predicted"/>